<dbReference type="RefSeq" id="WP_120683663.1">
    <property type="nucleotide sequence ID" value="NZ_RBAL01000019.1"/>
</dbReference>
<protein>
    <submittedName>
        <fullName evidence="4">TetR/AcrR family transcriptional regulator</fullName>
    </submittedName>
</protein>
<dbReference type="Gene3D" id="1.10.357.10">
    <property type="entry name" value="Tetracycline Repressor, domain 2"/>
    <property type="match status" value="1"/>
</dbReference>
<dbReference type="AlphaFoldDB" id="A0A3A9YQD1"/>
<dbReference type="InterPro" id="IPR050624">
    <property type="entry name" value="HTH-type_Tx_Regulator"/>
</dbReference>
<reference evidence="4 5" key="1">
    <citation type="journal article" date="2014" name="Int. J. Syst. Evol. Microbiol.">
        <title>Streptomyces hoynatensis sp. nov., isolated from deep marine sediment.</title>
        <authorList>
            <person name="Veyisoglu A."/>
            <person name="Sahin N."/>
        </authorList>
    </citation>
    <scope>NUCLEOTIDE SEQUENCE [LARGE SCALE GENOMIC DNA]</scope>
    <source>
        <strain evidence="4 5">KCTC 29097</strain>
    </source>
</reference>
<evidence type="ECO:0000256" key="1">
    <source>
        <dbReference type="ARBA" id="ARBA00023125"/>
    </source>
</evidence>
<evidence type="ECO:0000313" key="4">
    <source>
        <dbReference type="EMBL" id="RKN38150.1"/>
    </source>
</evidence>
<dbReference type="Proteomes" id="UP000272474">
    <property type="component" value="Unassembled WGS sequence"/>
</dbReference>
<comment type="caution">
    <text evidence="4">The sequence shown here is derived from an EMBL/GenBank/DDBJ whole genome shotgun (WGS) entry which is preliminary data.</text>
</comment>
<dbReference type="PROSITE" id="PS50977">
    <property type="entry name" value="HTH_TETR_2"/>
    <property type="match status" value="1"/>
</dbReference>
<feature type="DNA-binding region" description="H-T-H motif" evidence="2">
    <location>
        <begin position="32"/>
        <end position="51"/>
    </location>
</feature>
<organism evidence="4 5">
    <name type="scientific">Streptomyces hoynatensis</name>
    <dbReference type="NCBI Taxonomy" id="1141874"/>
    <lineage>
        <taxon>Bacteria</taxon>
        <taxon>Bacillati</taxon>
        <taxon>Actinomycetota</taxon>
        <taxon>Actinomycetes</taxon>
        <taxon>Kitasatosporales</taxon>
        <taxon>Streptomycetaceae</taxon>
        <taxon>Streptomyces</taxon>
    </lineage>
</organism>
<dbReference type="InterPro" id="IPR036271">
    <property type="entry name" value="Tet_transcr_reg_TetR-rel_C_sf"/>
</dbReference>
<keyword evidence="5" id="KW-1185">Reference proteome</keyword>
<dbReference type="Gene3D" id="1.10.10.60">
    <property type="entry name" value="Homeodomain-like"/>
    <property type="match status" value="1"/>
</dbReference>
<dbReference type="GO" id="GO:0003677">
    <property type="term" value="F:DNA binding"/>
    <property type="evidence" value="ECO:0007669"/>
    <property type="project" value="UniProtKB-UniRule"/>
</dbReference>
<dbReference type="PRINTS" id="PR00455">
    <property type="entry name" value="HTHTETR"/>
</dbReference>
<evidence type="ECO:0000259" key="3">
    <source>
        <dbReference type="PROSITE" id="PS50977"/>
    </source>
</evidence>
<evidence type="ECO:0000256" key="2">
    <source>
        <dbReference type="PROSITE-ProRule" id="PRU00335"/>
    </source>
</evidence>
<dbReference type="SUPFAM" id="SSF46689">
    <property type="entry name" value="Homeodomain-like"/>
    <property type="match status" value="1"/>
</dbReference>
<dbReference type="PANTHER" id="PTHR43479:SF11">
    <property type="entry name" value="ACREF_ENVCD OPERON REPRESSOR-RELATED"/>
    <property type="match status" value="1"/>
</dbReference>
<dbReference type="PANTHER" id="PTHR43479">
    <property type="entry name" value="ACREF/ENVCD OPERON REPRESSOR-RELATED"/>
    <property type="match status" value="1"/>
</dbReference>
<feature type="domain" description="HTH tetR-type" evidence="3">
    <location>
        <begin position="9"/>
        <end position="69"/>
    </location>
</feature>
<dbReference type="SUPFAM" id="SSF48498">
    <property type="entry name" value="Tetracyclin repressor-like, C-terminal domain"/>
    <property type="match status" value="1"/>
</dbReference>
<dbReference type="EMBL" id="RBAL01000019">
    <property type="protein sequence ID" value="RKN38150.1"/>
    <property type="molecule type" value="Genomic_DNA"/>
</dbReference>
<dbReference type="Pfam" id="PF00440">
    <property type="entry name" value="TetR_N"/>
    <property type="match status" value="1"/>
</dbReference>
<gene>
    <name evidence="4" type="ORF">D7294_25230</name>
</gene>
<dbReference type="InterPro" id="IPR001647">
    <property type="entry name" value="HTH_TetR"/>
</dbReference>
<proteinExistence type="predicted"/>
<evidence type="ECO:0000313" key="5">
    <source>
        <dbReference type="Proteomes" id="UP000272474"/>
    </source>
</evidence>
<dbReference type="InterPro" id="IPR009057">
    <property type="entry name" value="Homeodomain-like_sf"/>
</dbReference>
<name>A0A3A9YQD1_9ACTN</name>
<sequence>MGVRKEKAAETRAALMEAARRTFVERGYLNTKITDITRAAGRATGSFYDHFTDKEALLAELLGDMHGQAHEHIHERDHPREHDLTDEAQLHTHLEIAWQVMRENLPVTIALFESAVARGPGTGAAWRSLAENTSMIRDHLEYLREEGRQLPGEPELVAAAIGGMLSMLAYAVLTSKTPAAPDEEIVDTLTSLLLNGLRGPR</sequence>
<accession>A0A3A9YQD1</accession>
<dbReference type="OrthoDB" id="3237195at2"/>
<keyword evidence="1 2" id="KW-0238">DNA-binding</keyword>